<dbReference type="PANTHER" id="PTHR34388">
    <property type="entry name" value="DNA POLYMERASE III SUBUNIT DELTA"/>
    <property type="match status" value="1"/>
</dbReference>
<evidence type="ECO:0000256" key="3">
    <source>
        <dbReference type="ARBA" id="ARBA00022695"/>
    </source>
</evidence>
<dbReference type="EC" id="2.7.7.7" evidence="1"/>
<evidence type="ECO:0000256" key="1">
    <source>
        <dbReference type="ARBA" id="ARBA00012417"/>
    </source>
</evidence>
<evidence type="ECO:0000256" key="4">
    <source>
        <dbReference type="ARBA" id="ARBA00022705"/>
    </source>
</evidence>
<keyword evidence="2" id="KW-0808">Transferase</keyword>
<dbReference type="PANTHER" id="PTHR34388:SF1">
    <property type="entry name" value="DNA POLYMERASE III SUBUNIT DELTA"/>
    <property type="match status" value="1"/>
</dbReference>
<dbReference type="SUPFAM" id="SSF48019">
    <property type="entry name" value="post-AAA+ oligomerization domain-like"/>
    <property type="match status" value="2"/>
</dbReference>
<dbReference type="EMBL" id="DSUH01000379">
    <property type="protein sequence ID" value="HGU34445.1"/>
    <property type="molecule type" value="Genomic_DNA"/>
</dbReference>
<proteinExistence type="inferred from homology"/>
<comment type="similarity">
    <text evidence="6">Belongs to the DNA polymerase HolA subunit family.</text>
</comment>
<dbReference type="InterPro" id="IPR008921">
    <property type="entry name" value="DNA_pol3_clamp-load_cplx_C"/>
</dbReference>
<evidence type="ECO:0000256" key="5">
    <source>
        <dbReference type="ARBA" id="ARBA00022932"/>
    </source>
</evidence>
<evidence type="ECO:0000256" key="6">
    <source>
        <dbReference type="ARBA" id="ARBA00034754"/>
    </source>
</evidence>
<dbReference type="GO" id="GO:0006261">
    <property type="term" value="P:DNA-templated DNA replication"/>
    <property type="evidence" value="ECO:0007669"/>
    <property type="project" value="TreeGrafter"/>
</dbReference>
<evidence type="ECO:0000313" key="8">
    <source>
        <dbReference type="EMBL" id="HGU34445.1"/>
    </source>
</evidence>
<dbReference type="Gene3D" id="1.20.272.10">
    <property type="match status" value="1"/>
</dbReference>
<dbReference type="GO" id="GO:0009360">
    <property type="term" value="C:DNA polymerase III complex"/>
    <property type="evidence" value="ECO:0007669"/>
    <property type="project" value="TreeGrafter"/>
</dbReference>
<keyword evidence="5" id="KW-0239">DNA-directed DNA polymerase</keyword>
<dbReference type="GO" id="GO:0003887">
    <property type="term" value="F:DNA-directed DNA polymerase activity"/>
    <property type="evidence" value="ECO:0007669"/>
    <property type="project" value="UniProtKB-KW"/>
</dbReference>
<evidence type="ECO:0000256" key="7">
    <source>
        <dbReference type="ARBA" id="ARBA00049244"/>
    </source>
</evidence>
<name>A0A7C4RUG1_9BACT</name>
<gene>
    <name evidence="8" type="ORF">ENS29_16600</name>
</gene>
<evidence type="ECO:0000256" key="2">
    <source>
        <dbReference type="ARBA" id="ARBA00022679"/>
    </source>
</evidence>
<sequence length="228" mass="25843">MVTSELAKLVQYAATRTEITAEDVAAVVAKTKKDPIYELTNAVMERKTGQALFMMASLLESGLFPPQILAAFHNQLQKMILARNFLDQTGIDVTRMDFDAFRNQTLPKLISYEDALNRNYREWQGGMEPPDRHTRKISTGKASDIGRIKDAEVRLMKQGQNPYPVFLLLKRVQVFSMERLIQWMHLLGEADDRLKSGALDGRAVLEYVVIAMCTEDVGTKHPKEGRAR</sequence>
<accession>A0A7C4RUG1</accession>
<dbReference type="AlphaFoldDB" id="A0A7C4RUG1"/>
<keyword evidence="3" id="KW-0548">Nucleotidyltransferase</keyword>
<dbReference type="GO" id="GO:0003677">
    <property type="term" value="F:DNA binding"/>
    <property type="evidence" value="ECO:0007669"/>
    <property type="project" value="InterPro"/>
</dbReference>
<organism evidence="8">
    <name type="scientific">Desulfatirhabdium butyrativorans</name>
    <dbReference type="NCBI Taxonomy" id="340467"/>
    <lineage>
        <taxon>Bacteria</taxon>
        <taxon>Pseudomonadati</taxon>
        <taxon>Thermodesulfobacteriota</taxon>
        <taxon>Desulfobacteria</taxon>
        <taxon>Desulfobacterales</taxon>
        <taxon>Desulfatirhabdiaceae</taxon>
        <taxon>Desulfatirhabdium</taxon>
    </lineage>
</organism>
<dbReference type="InterPro" id="IPR005790">
    <property type="entry name" value="DNA_polIII_delta"/>
</dbReference>
<comment type="catalytic activity">
    <reaction evidence="7">
        <text>DNA(n) + a 2'-deoxyribonucleoside 5'-triphosphate = DNA(n+1) + diphosphate</text>
        <dbReference type="Rhea" id="RHEA:22508"/>
        <dbReference type="Rhea" id="RHEA-COMP:17339"/>
        <dbReference type="Rhea" id="RHEA-COMP:17340"/>
        <dbReference type="ChEBI" id="CHEBI:33019"/>
        <dbReference type="ChEBI" id="CHEBI:61560"/>
        <dbReference type="ChEBI" id="CHEBI:173112"/>
        <dbReference type="EC" id="2.7.7.7"/>
    </reaction>
</comment>
<comment type="caution">
    <text evidence="8">The sequence shown here is derived from an EMBL/GenBank/DDBJ whole genome shotgun (WGS) entry which is preliminary data.</text>
</comment>
<keyword evidence="4" id="KW-0235">DNA replication</keyword>
<protein>
    <recommendedName>
        <fullName evidence="1">DNA-directed DNA polymerase</fullName>
        <ecNumber evidence="1">2.7.7.7</ecNumber>
    </recommendedName>
</protein>
<reference evidence="8" key="1">
    <citation type="journal article" date="2020" name="mSystems">
        <title>Genome- and Community-Level Interaction Insights into Carbon Utilization and Element Cycling Functions of Hydrothermarchaeota in Hydrothermal Sediment.</title>
        <authorList>
            <person name="Zhou Z."/>
            <person name="Liu Y."/>
            <person name="Xu W."/>
            <person name="Pan J."/>
            <person name="Luo Z.H."/>
            <person name="Li M."/>
        </authorList>
    </citation>
    <scope>NUCLEOTIDE SEQUENCE [LARGE SCALE GENOMIC DNA]</scope>
    <source>
        <strain evidence="8">SpSt-477</strain>
    </source>
</reference>